<dbReference type="InterPro" id="IPR027277">
    <property type="entry name" value="NadC/ModD"/>
</dbReference>
<dbReference type="InterPro" id="IPR036068">
    <property type="entry name" value="Nicotinate_pribotase-like_C"/>
</dbReference>
<evidence type="ECO:0000313" key="8">
    <source>
        <dbReference type="EMBL" id="AXH13267.1"/>
    </source>
</evidence>
<dbReference type="Gene3D" id="3.20.20.70">
    <property type="entry name" value="Aldolase class I"/>
    <property type="match status" value="1"/>
</dbReference>
<dbReference type="Pfam" id="PF02749">
    <property type="entry name" value="QRPTase_N"/>
    <property type="match status" value="1"/>
</dbReference>
<dbReference type="InterPro" id="IPR013785">
    <property type="entry name" value="Aldolase_TIM"/>
</dbReference>
<keyword evidence="4 5" id="KW-0808">Transferase</keyword>
<dbReference type="FunFam" id="3.20.20.70:FF:000030">
    <property type="entry name" value="Nicotinate-nucleotide pyrophosphorylase, carboxylating"/>
    <property type="match status" value="1"/>
</dbReference>
<evidence type="ECO:0000256" key="5">
    <source>
        <dbReference type="PIRNR" id="PIRNR006250"/>
    </source>
</evidence>
<dbReference type="Gene3D" id="3.90.1170.20">
    <property type="entry name" value="Quinolinate phosphoribosyl transferase, N-terminal domain"/>
    <property type="match status" value="1"/>
</dbReference>
<dbReference type="GO" id="GO:0009435">
    <property type="term" value="P:NAD+ biosynthetic process"/>
    <property type="evidence" value="ECO:0007669"/>
    <property type="project" value="InterPro"/>
</dbReference>
<dbReference type="KEGG" id="hbv:ABIV_2293"/>
<organism evidence="9 11">
    <name type="scientific">Halarcobacter bivalviorum</name>
    <dbReference type="NCBI Taxonomy" id="663364"/>
    <lineage>
        <taxon>Bacteria</taxon>
        <taxon>Pseudomonadati</taxon>
        <taxon>Campylobacterota</taxon>
        <taxon>Epsilonproteobacteria</taxon>
        <taxon>Campylobacterales</taxon>
        <taxon>Arcobacteraceae</taxon>
        <taxon>Halarcobacter</taxon>
    </lineage>
</organism>
<accession>A0AAX2A794</accession>
<dbReference type="Proteomes" id="UP000253850">
    <property type="component" value="Chromosome"/>
</dbReference>
<feature type="domain" description="Quinolinate phosphoribosyl transferase C-terminal" evidence="6">
    <location>
        <begin position="106"/>
        <end position="268"/>
    </location>
</feature>
<evidence type="ECO:0000256" key="2">
    <source>
        <dbReference type="ARBA" id="ARBA00019205"/>
    </source>
</evidence>
<dbReference type="Pfam" id="PF01729">
    <property type="entry name" value="QRPTase_C"/>
    <property type="match status" value="1"/>
</dbReference>
<dbReference type="Proteomes" id="UP000289193">
    <property type="component" value="Unassembled WGS sequence"/>
</dbReference>
<dbReference type="AlphaFoldDB" id="A0AAX2A794"/>
<dbReference type="InterPro" id="IPR006242">
    <property type="entry name" value="ModD"/>
</dbReference>
<dbReference type="GO" id="GO:0034213">
    <property type="term" value="P:quinolinate catabolic process"/>
    <property type="evidence" value="ECO:0007669"/>
    <property type="project" value="TreeGrafter"/>
</dbReference>
<dbReference type="InterPro" id="IPR022412">
    <property type="entry name" value="Quinolinate_PRibosylTrfase_N"/>
</dbReference>
<keyword evidence="11" id="KW-1185">Reference proteome</keyword>
<dbReference type="PANTHER" id="PTHR32179:SF4">
    <property type="entry name" value="PYROPHOSPHORYLASE MODD-RELATED"/>
    <property type="match status" value="1"/>
</dbReference>
<dbReference type="NCBIfam" id="TIGR01334">
    <property type="entry name" value="modD"/>
    <property type="match status" value="1"/>
</dbReference>
<sequence>MNIISDFELQEYIKEDLPYFDLTTYLQDCKGKKAKLKVFTREDITVSSTEEAARIIKLLSCEVLFFVPSKSRLKKDETLIEFEGDYNSVHQAYKLVQVLLEYSCKIATTTNKMVTLIKEINPSCELLTTRKSFPFAKKFCINSILNGGAMPHRLGLSETILFFKQHREIYTSNKEFYQKINSFKKMAPEKKIVVESSCFEDIKALMEYGVDVIQIDKGSLELIKKAVSHKNRYCYENIKLLAAGGINISNVQEFVQTGVDGIVTSSLYNCGMADLGTKLTISK</sequence>
<dbReference type="RefSeq" id="WP_114840055.1">
    <property type="nucleotide sequence ID" value="NZ_CP031217.1"/>
</dbReference>
<keyword evidence="3 5" id="KW-0328">Glycosyltransferase</keyword>
<evidence type="ECO:0000256" key="1">
    <source>
        <dbReference type="ARBA" id="ARBA00009400"/>
    </source>
</evidence>
<dbReference type="PANTHER" id="PTHR32179">
    <property type="entry name" value="NICOTINATE-NUCLEOTIDE PYROPHOSPHORYLASE [CARBOXYLATING]"/>
    <property type="match status" value="1"/>
</dbReference>
<reference evidence="8 10" key="2">
    <citation type="submission" date="2018-07" db="EMBL/GenBank/DDBJ databases">
        <title>Complete genome of the Arcobacter bivalviorum type strain LMG 26154.</title>
        <authorList>
            <person name="Miller W.G."/>
            <person name="Yee E."/>
            <person name="Bono J.L."/>
        </authorList>
    </citation>
    <scope>NUCLEOTIDE SEQUENCE [LARGE SCALE GENOMIC DNA]</scope>
    <source>
        <strain evidence="8 10">LMG 26154</strain>
    </source>
</reference>
<evidence type="ECO:0000256" key="4">
    <source>
        <dbReference type="ARBA" id="ARBA00022679"/>
    </source>
</evidence>
<evidence type="ECO:0000259" key="7">
    <source>
        <dbReference type="Pfam" id="PF02749"/>
    </source>
</evidence>
<name>A0AAX2A794_9BACT</name>
<evidence type="ECO:0000313" key="11">
    <source>
        <dbReference type="Proteomes" id="UP000289193"/>
    </source>
</evidence>
<dbReference type="InterPro" id="IPR037128">
    <property type="entry name" value="Quinolinate_PRibosylTase_N_sf"/>
</dbReference>
<protein>
    <recommendedName>
        <fullName evidence="2">Putative pyrophosphorylase ModD</fullName>
    </recommendedName>
</protein>
<evidence type="ECO:0000259" key="6">
    <source>
        <dbReference type="Pfam" id="PF01729"/>
    </source>
</evidence>
<dbReference type="PIRSF" id="PIRSF006250">
    <property type="entry name" value="NadC_ModD"/>
    <property type="match status" value="1"/>
</dbReference>
<dbReference type="EMBL" id="PDKM01000003">
    <property type="protein sequence ID" value="RXK10127.1"/>
    <property type="molecule type" value="Genomic_DNA"/>
</dbReference>
<dbReference type="SUPFAM" id="SSF54675">
    <property type="entry name" value="Nicotinate/Quinolinate PRTase N-terminal domain-like"/>
    <property type="match status" value="1"/>
</dbReference>
<dbReference type="GO" id="GO:0004514">
    <property type="term" value="F:nicotinate-nucleotide diphosphorylase (carboxylating) activity"/>
    <property type="evidence" value="ECO:0007669"/>
    <property type="project" value="InterPro"/>
</dbReference>
<dbReference type="EMBL" id="CP031217">
    <property type="protein sequence ID" value="AXH13267.1"/>
    <property type="molecule type" value="Genomic_DNA"/>
</dbReference>
<feature type="domain" description="Quinolinate phosphoribosyl transferase N-terminal" evidence="7">
    <location>
        <begin position="21"/>
        <end position="104"/>
    </location>
</feature>
<evidence type="ECO:0000313" key="10">
    <source>
        <dbReference type="Proteomes" id="UP000253850"/>
    </source>
</evidence>
<dbReference type="GO" id="GO:0005737">
    <property type="term" value="C:cytoplasm"/>
    <property type="evidence" value="ECO:0007669"/>
    <property type="project" value="TreeGrafter"/>
</dbReference>
<dbReference type="InterPro" id="IPR002638">
    <property type="entry name" value="Quinolinate_PRibosylTrfase_C"/>
</dbReference>
<gene>
    <name evidence="9" type="primary">modD</name>
    <name evidence="8" type="ORF">ABIV_2293</name>
    <name evidence="9" type="ORF">CRV05_07035</name>
</gene>
<proteinExistence type="inferred from homology"/>
<evidence type="ECO:0000256" key="3">
    <source>
        <dbReference type="ARBA" id="ARBA00022676"/>
    </source>
</evidence>
<dbReference type="SUPFAM" id="SSF51690">
    <property type="entry name" value="Nicotinate/Quinolinate PRTase C-terminal domain-like"/>
    <property type="match status" value="1"/>
</dbReference>
<comment type="similarity">
    <text evidence="1 5">Belongs to the NadC/ModD family.</text>
</comment>
<evidence type="ECO:0000313" key="9">
    <source>
        <dbReference type="EMBL" id="RXK10127.1"/>
    </source>
</evidence>
<reference evidence="9 11" key="1">
    <citation type="submission" date="2017-10" db="EMBL/GenBank/DDBJ databases">
        <title>Genomics of the genus Arcobacter.</title>
        <authorList>
            <person name="Perez-Cataluna A."/>
            <person name="Figueras M.J."/>
        </authorList>
    </citation>
    <scope>NUCLEOTIDE SEQUENCE [LARGE SCALE GENOMIC DNA]</scope>
    <source>
        <strain evidence="9 11">CECT 7835</strain>
    </source>
</reference>